<sequence>LIDHLVHRLDRFYTVSRELAIKACDRIKGLEPLGVLLHYPTFRGRTNSFEDTAIQSLLIGQFEEDALPVTRLEVHLISVFTKLVSRLESLGLFLPYPSFRQSRSPHRNFRRGLVNRSDLLRKRCLDSYHIIRRPQESLLPIISYSRKTIKISSFSNFDQDSYSTLAMDMSTQLPMAGYFIYRSGEQADPTALEFCPPKGSDELFFALKVAYPHVKTHSDRMRNAVIEFLKQELAEEQTMAAPAIPMDSDLNYDLSTESPWSSWPSMDSTTSTLSSPDLLNLATPASMTSSYAPTMSRQNSSSQANTSQKAKPGLEEMTGVFSLSSTSQPKTRVRRKMTESEKLEYRKRRIVKACDSCSKRKRKCSHNQPEMEKVRSSKVTKPKVAAASTIHPARVEQIEKAVFQPAEPAILAEDPFMFLDQSLFSELPSTDPLFLDNAGTYNLFEPQVSQASEQVSSTAWPWSDTPDWTLIDTPLLTQASPSSPSYHQALFPASTGLLSPQPTPQLELMHEPVEQVETRESPTTEQTPTRMWRTFSDFSRTAFSTADGLDGKEQSASMGLSTPGDIMSPSQLRDQHSSSATLLGPQSSLSSSDSRRERSTMPSGSQQTLSQLVPQANGLTSTIRPEGQRLQGNGRIGGSGLINGLSHAISPQVTIAQSGEGLRHVMSEGAASSPTTLGDRRIGNPINASSTAAVANATHQRTAMGRSSTSPSTGLSSIMATASDQSLAPIAERRDHGLSNTLKKQPTTSDRSVSRGGLDDNGEAPSAARPSSLSADSTSTSSSSSISRTAPSDPRPRSQAASPDLHGGLAATASTPSTPFHKNAHDEDPGHQTSVTQTKTRPDASSDEMSPVLPLKSGARSTHGHGRMSAVAASASDDAKTTSSSAPTALQAVSANEQPLRHRLKRSPGRSLAPATSASLEATTTVSSSTSLAAAILVAQVCMTWRAMATAFVQATSIRDSCGINDRDSQSLSMNRTAAVLVA</sequence>
<dbReference type="Proteomes" id="UP000308724">
    <property type="component" value="Unassembled WGS sequence"/>
</dbReference>
<feature type="compositionally biased region" description="Low complexity" evidence="2">
    <location>
        <begin position="911"/>
        <end position="924"/>
    </location>
</feature>
<dbReference type="GO" id="GO:0008270">
    <property type="term" value="F:zinc ion binding"/>
    <property type="evidence" value="ECO:0007669"/>
    <property type="project" value="InterPro"/>
</dbReference>
<protein>
    <submittedName>
        <fullName evidence="3">Uncharacterized protein</fullName>
    </submittedName>
</protein>
<accession>A0A4T0BEV9</accession>
<feature type="compositionally biased region" description="Basic and acidic residues" evidence="2">
    <location>
        <begin position="513"/>
        <end position="522"/>
    </location>
</feature>
<feature type="region of interest" description="Disordered" evidence="2">
    <location>
        <begin position="513"/>
        <end position="613"/>
    </location>
</feature>
<dbReference type="InterPro" id="IPR001138">
    <property type="entry name" value="Zn2Cys6_DnaBD"/>
</dbReference>
<evidence type="ECO:0000256" key="2">
    <source>
        <dbReference type="SAM" id="MobiDB-lite"/>
    </source>
</evidence>
<evidence type="ECO:0000313" key="4">
    <source>
        <dbReference type="Proteomes" id="UP000308724"/>
    </source>
</evidence>
<organism evidence="3 4">
    <name type="scientific">Aureobasidium pullulans</name>
    <name type="common">Black yeast</name>
    <name type="synonym">Pullularia pullulans</name>
    <dbReference type="NCBI Taxonomy" id="5580"/>
    <lineage>
        <taxon>Eukaryota</taxon>
        <taxon>Fungi</taxon>
        <taxon>Dikarya</taxon>
        <taxon>Ascomycota</taxon>
        <taxon>Pezizomycotina</taxon>
        <taxon>Dothideomycetes</taxon>
        <taxon>Dothideomycetidae</taxon>
        <taxon>Dothideales</taxon>
        <taxon>Saccotheciaceae</taxon>
        <taxon>Aureobasidium</taxon>
    </lineage>
</organism>
<feature type="region of interest" description="Disordered" evidence="2">
    <location>
        <begin position="735"/>
        <end position="924"/>
    </location>
</feature>
<feature type="compositionally biased region" description="Low complexity" evidence="2">
    <location>
        <begin position="869"/>
        <end position="889"/>
    </location>
</feature>
<feature type="compositionally biased region" description="Polar residues" evidence="2">
    <location>
        <begin position="283"/>
        <end position="309"/>
    </location>
</feature>
<feature type="non-terminal residue" evidence="3">
    <location>
        <position position="1"/>
    </location>
</feature>
<evidence type="ECO:0000313" key="3">
    <source>
        <dbReference type="EMBL" id="TIA32801.1"/>
    </source>
</evidence>
<feature type="region of interest" description="Disordered" evidence="2">
    <location>
        <begin position="695"/>
        <end position="716"/>
    </location>
</feature>
<dbReference type="AlphaFoldDB" id="A0A4T0BEV9"/>
<dbReference type="CDD" id="cd00067">
    <property type="entry name" value="GAL4"/>
    <property type="match status" value="1"/>
</dbReference>
<feature type="compositionally biased region" description="Polar residues" evidence="2">
    <location>
        <begin position="321"/>
        <end position="330"/>
    </location>
</feature>
<reference evidence="3 4" key="1">
    <citation type="submission" date="2018-10" db="EMBL/GenBank/DDBJ databases">
        <title>Fifty Aureobasidium pullulans genomes reveal a recombining polyextremotolerant generalist.</title>
        <authorList>
            <person name="Gostincar C."/>
            <person name="Turk M."/>
            <person name="Zajc J."/>
            <person name="Gunde-Cimerman N."/>
        </authorList>
    </citation>
    <scope>NUCLEOTIDE SEQUENCE [LARGE SCALE GENOMIC DNA]</scope>
    <source>
        <strain evidence="3 4">EXF-1645</strain>
    </source>
</reference>
<evidence type="ECO:0000256" key="1">
    <source>
        <dbReference type="ARBA" id="ARBA00023242"/>
    </source>
</evidence>
<feature type="compositionally biased region" description="Polar residues" evidence="2">
    <location>
        <begin position="568"/>
        <end position="586"/>
    </location>
</feature>
<comment type="caution">
    <text evidence="3">The sequence shown here is derived from an EMBL/GenBank/DDBJ whole genome shotgun (WGS) entry which is preliminary data.</text>
</comment>
<dbReference type="GO" id="GO:0000981">
    <property type="term" value="F:DNA-binding transcription factor activity, RNA polymerase II-specific"/>
    <property type="evidence" value="ECO:0007669"/>
    <property type="project" value="InterPro"/>
</dbReference>
<feature type="compositionally biased region" description="Polar residues" evidence="2">
    <location>
        <begin position="600"/>
        <end position="613"/>
    </location>
</feature>
<name>A0A4T0BEV9_AURPU</name>
<keyword evidence="1" id="KW-0539">Nucleus</keyword>
<feature type="region of interest" description="Disordered" evidence="2">
    <location>
        <begin position="259"/>
        <end position="339"/>
    </location>
</feature>
<proteinExistence type="predicted"/>
<gene>
    <name evidence="3" type="ORF">D6C78_07995</name>
</gene>
<dbReference type="EMBL" id="QZBZ01000222">
    <property type="protein sequence ID" value="TIA32801.1"/>
    <property type="molecule type" value="Genomic_DNA"/>
</dbReference>
<feature type="compositionally biased region" description="Low complexity" evidence="2">
    <location>
        <begin position="264"/>
        <end position="279"/>
    </location>
</feature>
<feature type="compositionally biased region" description="Low complexity" evidence="2">
    <location>
        <begin position="764"/>
        <end position="792"/>
    </location>
</feature>
<feature type="compositionally biased region" description="Polar residues" evidence="2">
    <location>
        <begin position="738"/>
        <end position="751"/>
    </location>
</feature>
<feature type="compositionally biased region" description="Low complexity" evidence="2">
    <location>
        <begin position="707"/>
        <end position="716"/>
    </location>
</feature>